<evidence type="ECO:0000313" key="6">
    <source>
        <dbReference type="EMBL" id="MEI4830701.1"/>
    </source>
</evidence>
<evidence type="ECO:0000256" key="4">
    <source>
        <dbReference type="ARBA" id="ARBA00022840"/>
    </source>
</evidence>
<comment type="similarity">
    <text evidence="1">Belongs to the ABC transporter superfamily.</text>
</comment>
<dbReference type="InterPro" id="IPR003593">
    <property type="entry name" value="AAA+_ATPase"/>
</dbReference>
<dbReference type="InterPro" id="IPR003439">
    <property type="entry name" value="ABC_transporter-like_ATP-bd"/>
</dbReference>
<gene>
    <name evidence="6" type="ORF">WAX78_14700</name>
</gene>
<evidence type="ECO:0000256" key="1">
    <source>
        <dbReference type="ARBA" id="ARBA00005417"/>
    </source>
</evidence>
<keyword evidence="7" id="KW-1185">Reference proteome</keyword>
<dbReference type="Pfam" id="PF00005">
    <property type="entry name" value="ABC_tran"/>
    <property type="match status" value="1"/>
</dbReference>
<reference evidence="6 7" key="1">
    <citation type="submission" date="2024-01" db="EMBL/GenBank/DDBJ databases">
        <title>Seven novel Bacillus-like species.</title>
        <authorList>
            <person name="Liu G."/>
        </authorList>
    </citation>
    <scope>NUCLEOTIDE SEQUENCE [LARGE SCALE GENOMIC DNA]</scope>
    <source>
        <strain evidence="6 7">FJAT-53711</strain>
    </source>
</reference>
<protein>
    <submittedName>
        <fullName evidence="6">ATP-binding cassette domain-containing protein</fullName>
    </submittedName>
</protein>
<name>A0ABU8FXH0_9BACI</name>
<organism evidence="6 7">
    <name type="scientific">Bacillus yunxiaonensis</name>
    <dbReference type="NCBI Taxonomy" id="3127665"/>
    <lineage>
        <taxon>Bacteria</taxon>
        <taxon>Bacillati</taxon>
        <taxon>Bacillota</taxon>
        <taxon>Bacilli</taxon>
        <taxon>Bacillales</taxon>
        <taxon>Bacillaceae</taxon>
        <taxon>Bacillus</taxon>
    </lineage>
</organism>
<keyword evidence="4 6" id="KW-0067">ATP-binding</keyword>
<keyword evidence="2" id="KW-0813">Transport</keyword>
<evidence type="ECO:0000256" key="3">
    <source>
        <dbReference type="ARBA" id="ARBA00022741"/>
    </source>
</evidence>
<dbReference type="GO" id="GO:0005524">
    <property type="term" value="F:ATP binding"/>
    <property type="evidence" value="ECO:0007669"/>
    <property type="project" value="UniProtKB-KW"/>
</dbReference>
<accession>A0ABU8FXH0</accession>
<dbReference type="Gene3D" id="3.40.50.300">
    <property type="entry name" value="P-loop containing nucleotide triphosphate hydrolases"/>
    <property type="match status" value="1"/>
</dbReference>
<dbReference type="SMART" id="SM00382">
    <property type="entry name" value="AAA"/>
    <property type="match status" value="1"/>
</dbReference>
<evidence type="ECO:0000313" key="7">
    <source>
        <dbReference type="Proteomes" id="UP001367922"/>
    </source>
</evidence>
<dbReference type="InterPro" id="IPR017871">
    <property type="entry name" value="ABC_transporter-like_CS"/>
</dbReference>
<evidence type="ECO:0000256" key="2">
    <source>
        <dbReference type="ARBA" id="ARBA00022448"/>
    </source>
</evidence>
<dbReference type="PROSITE" id="PS00211">
    <property type="entry name" value="ABC_TRANSPORTER_1"/>
    <property type="match status" value="1"/>
</dbReference>
<dbReference type="InterPro" id="IPR027417">
    <property type="entry name" value="P-loop_NTPase"/>
</dbReference>
<dbReference type="PROSITE" id="PS50893">
    <property type="entry name" value="ABC_TRANSPORTER_2"/>
    <property type="match status" value="1"/>
</dbReference>
<comment type="caution">
    <text evidence="6">The sequence shown here is derived from an EMBL/GenBank/DDBJ whole genome shotgun (WGS) entry which is preliminary data.</text>
</comment>
<dbReference type="PANTHER" id="PTHR43335:SF8">
    <property type="entry name" value="ABC TRANSPORTER, ATP-BINDING PROTEIN"/>
    <property type="match status" value="1"/>
</dbReference>
<dbReference type="EMBL" id="JBAWSV010000004">
    <property type="protein sequence ID" value="MEI4830701.1"/>
    <property type="molecule type" value="Genomic_DNA"/>
</dbReference>
<dbReference type="PANTHER" id="PTHR43335">
    <property type="entry name" value="ABC TRANSPORTER, ATP-BINDING PROTEIN"/>
    <property type="match status" value="1"/>
</dbReference>
<sequence length="248" mass="27440">MKKQNNAPLKISNVIKTFNGHDVIKKINLTIEEGSIYGLLGPNGAGKTTLFKLITGLQQVTNGKIEVFNRNIATQKKEILKNIGSIIEVPIFIEHLSATENLAIHLKYMNCSNGDIAKALEDVGLEPTNNQPVSNYSLGMRQRLAIARAIVHNPKLLILDEPINGLDPMGIREMRQLFLDLVQHKNMTLIISSHILSEIEHIADKIGIIVKGELKTEVTMDDVRDEHPEGLEELFLNIVTGGALKCAN</sequence>
<dbReference type="SUPFAM" id="SSF52540">
    <property type="entry name" value="P-loop containing nucleoside triphosphate hydrolases"/>
    <property type="match status" value="1"/>
</dbReference>
<feature type="domain" description="ABC transporter" evidence="5">
    <location>
        <begin position="9"/>
        <end position="236"/>
    </location>
</feature>
<proteinExistence type="inferred from homology"/>
<keyword evidence="3" id="KW-0547">Nucleotide-binding</keyword>
<dbReference type="RefSeq" id="WP_336483010.1">
    <property type="nucleotide sequence ID" value="NZ_JBAWSV010000004.1"/>
</dbReference>
<dbReference type="Proteomes" id="UP001367922">
    <property type="component" value="Unassembled WGS sequence"/>
</dbReference>
<evidence type="ECO:0000259" key="5">
    <source>
        <dbReference type="PROSITE" id="PS50893"/>
    </source>
</evidence>